<evidence type="ECO:0000313" key="2">
    <source>
        <dbReference type="EMBL" id="WXA94826.1"/>
    </source>
</evidence>
<keyword evidence="3" id="KW-1185">Reference proteome</keyword>
<sequence>MIRETLALGILSSLGLLAACASREPPPARPPASATSAPVVASSKVRLNHVLGQFDEETVTAISKSPFITETFAGTNLSTTQADGRSWTGFYVTGRETYVEFFGPSPKQRTGEGGIGLGVDKIGELDAMVNRVRSSNTPIRVRTLNLTKSDGTEIPWFKSAKLLPERDDTWLECWVMEYLPDFMSLKKFAAFRSGPEDITRATFNAKGYHPERLLRDVRGAHFLTPARERDEFAESLTAYGWTVTRTGDDVTALNDGVELRVTADPVRRGLVELRFALTRPTNHETMTLGHSTLEVGPDAAAVWRFAPTRDEK</sequence>
<dbReference type="EMBL" id="CP089982">
    <property type="protein sequence ID" value="WXA94826.1"/>
    <property type="molecule type" value="Genomic_DNA"/>
</dbReference>
<evidence type="ECO:0000256" key="1">
    <source>
        <dbReference type="SAM" id="SignalP"/>
    </source>
</evidence>
<evidence type="ECO:0000313" key="3">
    <source>
        <dbReference type="Proteomes" id="UP001379533"/>
    </source>
</evidence>
<accession>A0ABZ2K830</accession>
<proteinExistence type="predicted"/>
<dbReference type="PROSITE" id="PS51257">
    <property type="entry name" value="PROKAR_LIPOPROTEIN"/>
    <property type="match status" value="1"/>
</dbReference>
<feature type="signal peptide" evidence="1">
    <location>
        <begin position="1"/>
        <end position="18"/>
    </location>
</feature>
<feature type="chain" id="PRO_5045309402" evidence="1">
    <location>
        <begin position="19"/>
        <end position="312"/>
    </location>
</feature>
<organism evidence="2 3">
    <name type="scientific">Pendulispora brunnea</name>
    <dbReference type="NCBI Taxonomy" id="2905690"/>
    <lineage>
        <taxon>Bacteria</taxon>
        <taxon>Pseudomonadati</taxon>
        <taxon>Myxococcota</taxon>
        <taxon>Myxococcia</taxon>
        <taxon>Myxococcales</taxon>
        <taxon>Sorangiineae</taxon>
        <taxon>Pendulisporaceae</taxon>
        <taxon>Pendulispora</taxon>
    </lineage>
</organism>
<dbReference type="Pfam" id="PF19147">
    <property type="entry name" value="DUF5829"/>
    <property type="match status" value="1"/>
</dbReference>
<dbReference type="RefSeq" id="WP_394845436.1">
    <property type="nucleotide sequence ID" value="NZ_CP089982.1"/>
</dbReference>
<name>A0ABZ2K830_9BACT</name>
<protein>
    <submittedName>
        <fullName evidence="2">DUF5829 family protein</fullName>
    </submittedName>
</protein>
<keyword evidence="1" id="KW-0732">Signal</keyword>
<reference evidence="2 3" key="1">
    <citation type="submission" date="2021-12" db="EMBL/GenBank/DDBJ databases">
        <title>Discovery of the Pendulisporaceae a myxobacterial family with distinct sporulation behavior and unique specialized metabolism.</title>
        <authorList>
            <person name="Garcia R."/>
            <person name="Popoff A."/>
            <person name="Bader C.D."/>
            <person name="Loehr J."/>
            <person name="Walesch S."/>
            <person name="Walt C."/>
            <person name="Boldt J."/>
            <person name="Bunk B."/>
            <person name="Haeckl F.J.F.P.J."/>
            <person name="Gunesch A.P."/>
            <person name="Birkelbach J."/>
            <person name="Nuebel U."/>
            <person name="Pietschmann T."/>
            <person name="Bach T."/>
            <person name="Mueller R."/>
        </authorList>
    </citation>
    <scope>NUCLEOTIDE SEQUENCE [LARGE SCALE GENOMIC DNA]</scope>
    <source>
        <strain evidence="2 3">MSr12523</strain>
    </source>
</reference>
<gene>
    <name evidence="2" type="ORF">LZC95_51445</name>
</gene>
<dbReference type="Proteomes" id="UP001379533">
    <property type="component" value="Chromosome"/>
</dbReference>
<dbReference type="InterPro" id="IPR043869">
    <property type="entry name" value="DUF5829"/>
</dbReference>